<evidence type="ECO:0000256" key="1">
    <source>
        <dbReference type="SAM" id="MobiDB-lite"/>
    </source>
</evidence>
<evidence type="ECO:0000313" key="4">
    <source>
        <dbReference type="EMBL" id="HJA78501.1"/>
    </source>
</evidence>
<evidence type="ECO:0000259" key="2">
    <source>
        <dbReference type="Pfam" id="PF02625"/>
    </source>
</evidence>
<evidence type="ECO:0000313" key="5">
    <source>
        <dbReference type="Proteomes" id="UP000823821"/>
    </source>
</evidence>
<dbReference type="EMBL" id="DWZD01000019">
    <property type="protein sequence ID" value="HJA78501.1"/>
    <property type="molecule type" value="Genomic_DNA"/>
</dbReference>
<dbReference type="Gene3D" id="3.40.50.720">
    <property type="entry name" value="NAD(P)-binding Rossmann-like Domain"/>
    <property type="match status" value="1"/>
</dbReference>
<feature type="domain" description="XdhC Rossmann" evidence="3">
    <location>
        <begin position="243"/>
        <end position="386"/>
    </location>
</feature>
<dbReference type="InterPro" id="IPR027051">
    <property type="entry name" value="XdhC_Rossmann_dom"/>
</dbReference>
<proteinExistence type="predicted"/>
<dbReference type="PANTHER" id="PTHR30388">
    <property type="entry name" value="ALDEHYDE OXIDOREDUCTASE MOLYBDENUM COFACTOR ASSEMBLY PROTEIN"/>
    <property type="match status" value="1"/>
</dbReference>
<evidence type="ECO:0000259" key="3">
    <source>
        <dbReference type="Pfam" id="PF13478"/>
    </source>
</evidence>
<gene>
    <name evidence="4" type="ORF">H9784_02865</name>
</gene>
<dbReference type="PANTHER" id="PTHR30388:SF6">
    <property type="entry name" value="XANTHINE DEHYDROGENASE SUBUNIT A-RELATED"/>
    <property type="match status" value="1"/>
</dbReference>
<dbReference type="Pfam" id="PF02625">
    <property type="entry name" value="XdhC_CoxI"/>
    <property type="match status" value="1"/>
</dbReference>
<sequence length="401" mass="42330">MARKQTPADASRKNGRQDAPAALPATPPVPPRITPLSSPLGLEARLADLLESGQPAVLMTVISREGSAPRGAGTRALLTADGLLGTVGGGALEAAALDMARQCLASGLSACHLCRMDGSADTDMICGGSMEVLCESLDAAQAPLFRQAQRALDQGIEGIWSVDVTREKHPRRVLYLERQPDSPATPTDGLSLDLSALPGDTPGVIIGLDPARNLLEKNRGKAGLVDATVARIYMEPLDTPPVLLLCGGGHVSLEVATLAHACGFVVDVVDDRAEFASPDRFPMARHCFVLKAFADLVRACGIGRRHYVAIMTRGHSFDREVLVQALESHAFYIGMIGSRSKRESVYAALRAEGMPDAELACVRCPIGLPVGADSPQQIAVSVVAELLAARAGTLQRLRIDD</sequence>
<name>A0A9D2HK91_9BACT</name>
<dbReference type="Pfam" id="PF13478">
    <property type="entry name" value="XdhC_C"/>
    <property type="match status" value="1"/>
</dbReference>
<dbReference type="InterPro" id="IPR003777">
    <property type="entry name" value="XdhC_CoxI"/>
</dbReference>
<feature type="domain" description="XdhC- CoxI" evidence="2">
    <location>
        <begin position="50"/>
        <end position="110"/>
    </location>
</feature>
<protein>
    <submittedName>
        <fullName evidence="4">XdhC family protein</fullName>
    </submittedName>
</protein>
<reference evidence="4" key="2">
    <citation type="submission" date="2021-04" db="EMBL/GenBank/DDBJ databases">
        <authorList>
            <person name="Gilroy R."/>
        </authorList>
    </citation>
    <scope>NUCLEOTIDE SEQUENCE</scope>
    <source>
        <strain evidence="4">5032</strain>
    </source>
</reference>
<reference evidence="4" key="1">
    <citation type="journal article" date="2021" name="PeerJ">
        <title>Extensive microbial diversity within the chicken gut microbiome revealed by metagenomics and culture.</title>
        <authorList>
            <person name="Gilroy R."/>
            <person name="Ravi A."/>
            <person name="Getino M."/>
            <person name="Pursley I."/>
            <person name="Horton D.L."/>
            <person name="Alikhan N.F."/>
            <person name="Baker D."/>
            <person name="Gharbi K."/>
            <person name="Hall N."/>
            <person name="Watson M."/>
            <person name="Adriaenssens E.M."/>
            <person name="Foster-Nyarko E."/>
            <person name="Jarju S."/>
            <person name="Secka A."/>
            <person name="Antonio M."/>
            <person name="Oren A."/>
            <person name="Chaudhuri R.R."/>
            <person name="La Ragione R."/>
            <person name="Hildebrand F."/>
            <person name="Pallen M.J."/>
        </authorList>
    </citation>
    <scope>NUCLEOTIDE SEQUENCE</scope>
    <source>
        <strain evidence="4">5032</strain>
    </source>
</reference>
<organism evidence="4 5">
    <name type="scientific">Candidatus Desulfovibrio intestinavium</name>
    <dbReference type="NCBI Taxonomy" id="2838534"/>
    <lineage>
        <taxon>Bacteria</taxon>
        <taxon>Pseudomonadati</taxon>
        <taxon>Thermodesulfobacteriota</taxon>
        <taxon>Desulfovibrionia</taxon>
        <taxon>Desulfovibrionales</taxon>
        <taxon>Desulfovibrionaceae</taxon>
        <taxon>Desulfovibrio</taxon>
    </lineage>
</organism>
<dbReference type="Proteomes" id="UP000823821">
    <property type="component" value="Unassembled WGS sequence"/>
</dbReference>
<dbReference type="AlphaFoldDB" id="A0A9D2HK91"/>
<accession>A0A9D2HK91</accession>
<comment type="caution">
    <text evidence="4">The sequence shown here is derived from an EMBL/GenBank/DDBJ whole genome shotgun (WGS) entry which is preliminary data.</text>
</comment>
<dbReference type="InterPro" id="IPR052698">
    <property type="entry name" value="MoCofactor_Util/Proc"/>
</dbReference>
<feature type="region of interest" description="Disordered" evidence="1">
    <location>
        <begin position="1"/>
        <end position="37"/>
    </location>
</feature>